<keyword evidence="15" id="KW-1185">Reference proteome</keyword>
<dbReference type="FunFam" id="3.40.50.300:FF:000372">
    <property type="entry name" value="Adenylate kinase isoenzyme 6 homolog"/>
    <property type="match status" value="1"/>
</dbReference>
<feature type="binding site" evidence="11">
    <location>
        <position position="27"/>
    </location>
    <ligand>
        <name>ATP</name>
        <dbReference type="ChEBI" id="CHEBI:30616"/>
    </ligand>
</feature>
<dbReference type="PANTHER" id="PTHR12595">
    <property type="entry name" value="POS9-ACTIVATING FACTOR FAP7-RELATED"/>
    <property type="match status" value="1"/>
</dbReference>
<keyword evidence="4 11" id="KW-0698">rRNA processing</keyword>
<evidence type="ECO:0000259" key="13">
    <source>
        <dbReference type="Pfam" id="PF01575"/>
    </source>
</evidence>
<feature type="region of interest" description="Disordered" evidence="12">
    <location>
        <begin position="1"/>
        <end position="27"/>
    </location>
</feature>
<keyword evidence="3 11" id="KW-0690">Ribosome biogenesis</keyword>
<dbReference type="HAMAP" id="MF_00039">
    <property type="entry name" value="Adenylate_kinase_AK6"/>
    <property type="match status" value="1"/>
</dbReference>
<evidence type="ECO:0000256" key="2">
    <source>
        <dbReference type="ARBA" id="ARBA00022490"/>
    </source>
</evidence>
<dbReference type="InterPro" id="IPR002539">
    <property type="entry name" value="MaoC-like_dom"/>
</dbReference>
<comment type="catalytic activity">
    <reaction evidence="11">
        <text>ATP + H2O = ADP + phosphate + H(+)</text>
        <dbReference type="Rhea" id="RHEA:13065"/>
        <dbReference type="ChEBI" id="CHEBI:15377"/>
        <dbReference type="ChEBI" id="CHEBI:15378"/>
        <dbReference type="ChEBI" id="CHEBI:30616"/>
        <dbReference type="ChEBI" id="CHEBI:43474"/>
        <dbReference type="ChEBI" id="CHEBI:456216"/>
    </reaction>
</comment>
<dbReference type="GO" id="GO:0005737">
    <property type="term" value="C:cytoplasm"/>
    <property type="evidence" value="ECO:0007669"/>
    <property type="project" value="UniProtKB-SubCell"/>
</dbReference>
<dbReference type="Pfam" id="PF13238">
    <property type="entry name" value="AAA_18"/>
    <property type="match status" value="1"/>
</dbReference>
<reference evidence="14" key="1">
    <citation type="submission" date="2021-01" db="EMBL/GenBank/DDBJ databases">
        <authorList>
            <person name="Bezrukov I."/>
        </authorList>
    </citation>
    <scope>NUCLEOTIDE SEQUENCE</scope>
</reference>
<name>A0A8S2B242_ARAAE</name>
<feature type="binding site" evidence="11">
    <location>
        <position position="26"/>
    </location>
    <ligand>
        <name>ATP</name>
        <dbReference type="ChEBI" id="CHEBI:30616"/>
    </ligand>
</feature>
<sequence>MARGNNGTRRPKPNLLITGTPGTGKSTTASALAEATNLRYICVGDLVKEKNLHDGWDNEFGCHIINEDLVCDELEDVMVEGGNIVDYHGCDFFPQRWFDRVVVLRTENSILYDRLTNRGYSGTKLSNNLECELYQILLEEACDSYEEEIVTALQITISKVKEAAKQGETMLAKTVFPTGLLVLRSFSSVASKTLLKVGDVLRETRVFSSEDVKAYAEVSHDWNPLHFDPESARKAGFENRLVHGMLVSSMFPRIISAHFPGAVYVSQSLHFRSPVYLGDEILGLVQATALRETKNKYIVKFSTKCFKNHNELVVIDGEATAILPNLEMLQNLKSIVIGADGPRSPKDGSSATPLGMLKEIEQGRNNTKLLTNGSPVAA</sequence>
<dbReference type="GO" id="GO:0004017">
    <property type="term" value="F:AMP kinase activity"/>
    <property type="evidence" value="ECO:0007669"/>
    <property type="project" value="UniProtKB-UniRule"/>
</dbReference>
<keyword evidence="2 11" id="KW-0963">Cytoplasm</keyword>
<dbReference type="EMBL" id="LR999458">
    <property type="protein sequence ID" value="CAE6251128.1"/>
    <property type="molecule type" value="Genomic_DNA"/>
</dbReference>
<evidence type="ECO:0000256" key="9">
    <source>
        <dbReference type="ARBA" id="ARBA00023239"/>
    </source>
</evidence>
<evidence type="ECO:0000256" key="6">
    <source>
        <dbReference type="ARBA" id="ARBA00022741"/>
    </source>
</evidence>
<keyword evidence="5 11" id="KW-0808">Transferase</keyword>
<dbReference type="Gene3D" id="3.10.129.10">
    <property type="entry name" value="Hotdog Thioesterase"/>
    <property type="match status" value="1"/>
</dbReference>
<dbReference type="GO" id="GO:0016887">
    <property type="term" value="F:ATP hydrolysis activity"/>
    <property type="evidence" value="ECO:0007669"/>
    <property type="project" value="UniProtKB-UniRule"/>
</dbReference>
<keyword evidence="10 11" id="KW-0539">Nucleus</keyword>
<dbReference type="InterPro" id="IPR027417">
    <property type="entry name" value="P-loop_NTPase"/>
</dbReference>
<evidence type="ECO:0000256" key="10">
    <source>
        <dbReference type="ARBA" id="ARBA00023242"/>
    </source>
</evidence>
<evidence type="ECO:0000256" key="11">
    <source>
        <dbReference type="HAMAP-Rule" id="MF_03173"/>
    </source>
</evidence>
<dbReference type="SUPFAM" id="SSF54637">
    <property type="entry name" value="Thioesterase/thiol ester dehydrase-isomerase"/>
    <property type="match status" value="1"/>
</dbReference>
<keyword evidence="6 11" id="KW-0547">Nucleotide-binding</keyword>
<feature type="binding site" evidence="11">
    <location>
        <position position="22"/>
    </location>
    <ligand>
        <name>ATP</name>
        <dbReference type="ChEBI" id="CHEBI:30616"/>
    </ligand>
</feature>
<dbReference type="GO" id="GO:0006364">
    <property type="term" value="P:rRNA processing"/>
    <property type="evidence" value="ECO:0007669"/>
    <property type="project" value="UniProtKB-KW"/>
</dbReference>
<evidence type="ECO:0000256" key="12">
    <source>
        <dbReference type="SAM" id="MobiDB-lite"/>
    </source>
</evidence>
<accession>A0A8S2B242</accession>
<evidence type="ECO:0000256" key="3">
    <source>
        <dbReference type="ARBA" id="ARBA00022517"/>
    </source>
</evidence>
<comment type="subunit">
    <text evidence="11">Interacts with small ribosomal subunit protein uS11. Not a structural component of 43S pre-ribosomes, but transiently interacts with them by binding to uS11.</text>
</comment>
<dbReference type="Proteomes" id="UP000682877">
    <property type="component" value="Chromosome 8"/>
</dbReference>
<comment type="similarity">
    <text evidence="11">Belongs to the adenylate kinase family. AK6 subfamily.</text>
</comment>
<feature type="binding site" evidence="11">
    <location>
        <position position="25"/>
    </location>
    <ligand>
        <name>ATP</name>
        <dbReference type="ChEBI" id="CHEBI:30616"/>
    </ligand>
</feature>
<feature type="region of interest" description="LID" evidence="11">
    <location>
        <begin position="117"/>
        <end position="127"/>
    </location>
</feature>
<dbReference type="InterPro" id="IPR020618">
    <property type="entry name" value="Adenyl_kinase_AK6"/>
</dbReference>
<organism evidence="14 15">
    <name type="scientific">Arabidopsis arenosa</name>
    <name type="common">Sand rock-cress</name>
    <name type="synonym">Cardaminopsis arenosa</name>
    <dbReference type="NCBI Taxonomy" id="38785"/>
    <lineage>
        <taxon>Eukaryota</taxon>
        <taxon>Viridiplantae</taxon>
        <taxon>Streptophyta</taxon>
        <taxon>Embryophyta</taxon>
        <taxon>Tracheophyta</taxon>
        <taxon>Spermatophyta</taxon>
        <taxon>Magnoliopsida</taxon>
        <taxon>eudicotyledons</taxon>
        <taxon>Gunneridae</taxon>
        <taxon>Pentapetalae</taxon>
        <taxon>rosids</taxon>
        <taxon>malvids</taxon>
        <taxon>Brassicales</taxon>
        <taxon>Brassicaceae</taxon>
        <taxon>Camelineae</taxon>
        <taxon>Arabidopsis</taxon>
    </lineage>
</organism>
<feature type="domain" description="MaoC-like" evidence="13">
    <location>
        <begin position="203"/>
        <end position="296"/>
    </location>
</feature>
<dbReference type="CDD" id="cd03449">
    <property type="entry name" value="R_hydratase"/>
    <property type="match status" value="1"/>
</dbReference>
<keyword evidence="8 11" id="KW-0067">ATP-binding</keyword>
<dbReference type="SUPFAM" id="SSF52540">
    <property type="entry name" value="P-loop containing nucleoside triphosphate hydrolases"/>
    <property type="match status" value="1"/>
</dbReference>
<keyword evidence="9" id="KW-0456">Lyase</keyword>
<evidence type="ECO:0000256" key="7">
    <source>
        <dbReference type="ARBA" id="ARBA00022777"/>
    </source>
</evidence>
<dbReference type="GO" id="GO:0005634">
    <property type="term" value="C:nucleus"/>
    <property type="evidence" value="ECO:0007669"/>
    <property type="project" value="UniProtKB-SubCell"/>
</dbReference>
<feature type="binding site" evidence="11">
    <location>
        <position position="159"/>
    </location>
    <ligand>
        <name>ATP</name>
        <dbReference type="ChEBI" id="CHEBI:30616"/>
    </ligand>
</feature>
<comment type="subcellular location">
    <subcellularLocation>
        <location evidence="11">Cytoplasm</location>
    </subcellularLocation>
    <subcellularLocation>
        <location evidence="11">Nucleus</location>
    </subcellularLocation>
</comment>
<evidence type="ECO:0000313" key="15">
    <source>
        <dbReference type="Proteomes" id="UP000682877"/>
    </source>
</evidence>
<evidence type="ECO:0000256" key="5">
    <source>
        <dbReference type="ARBA" id="ARBA00022679"/>
    </source>
</evidence>
<dbReference type="Pfam" id="PF01575">
    <property type="entry name" value="MaoC_dehydratas"/>
    <property type="match status" value="1"/>
</dbReference>
<dbReference type="PANTHER" id="PTHR12595:SF0">
    <property type="entry name" value="ADENYLATE KINASE ISOENZYME 6"/>
    <property type="match status" value="1"/>
</dbReference>
<evidence type="ECO:0000256" key="8">
    <source>
        <dbReference type="ARBA" id="ARBA00022840"/>
    </source>
</evidence>
<gene>
    <name evidence="14" type="ORF">AARE701A_LOCUS21996</name>
</gene>
<feature type="binding site" evidence="11">
    <location>
        <position position="118"/>
    </location>
    <ligand>
        <name>ATP</name>
        <dbReference type="ChEBI" id="CHEBI:30616"/>
    </ligand>
</feature>
<protein>
    <recommendedName>
        <fullName evidence="11">Adenylate kinase isoenzyme 6 homolog</fullName>
        <shortName evidence="11">AK6</shortName>
        <ecNumber evidence="11">2.7.4.3</ecNumber>
    </recommendedName>
    <alternativeName>
        <fullName evidence="11">Dual activity adenylate kinase/ATPase</fullName>
        <shortName evidence="11">AK/ATPase</shortName>
    </alternativeName>
</protein>
<dbReference type="Gene3D" id="3.40.50.300">
    <property type="entry name" value="P-loop containing nucleotide triphosphate hydrolases"/>
    <property type="match status" value="1"/>
</dbReference>
<comment type="catalytic activity">
    <reaction evidence="1 11">
        <text>AMP + ATP = 2 ADP</text>
        <dbReference type="Rhea" id="RHEA:12973"/>
        <dbReference type="ChEBI" id="CHEBI:30616"/>
        <dbReference type="ChEBI" id="CHEBI:456215"/>
        <dbReference type="ChEBI" id="CHEBI:456216"/>
        <dbReference type="EC" id="2.7.4.3"/>
    </reaction>
</comment>
<dbReference type="GO" id="GO:0042274">
    <property type="term" value="P:ribosomal small subunit biogenesis"/>
    <property type="evidence" value="ECO:0007669"/>
    <property type="project" value="UniProtKB-UniRule"/>
</dbReference>
<dbReference type="GO" id="GO:0016836">
    <property type="term" value="F:hydro-lyase activity"/>
    <property type="evidence" value="ECO:0007669"/>
    <property type="project" value="UniProtKB-ARBA"/>
</dbReference>
<dbReference type="FunFam" id="3.10.129.10:FF:000042">
    <property type="entry name" value="MaoC domain protein dehydratase"/>
    <property type="match status" value="1"/>
</dbReference>
<keyword evidence="7 11" id="KW-0418">Kinase</keyword>
<evidence type="ECO:0000313" key="14">
    <source>
        <dbReference type="EMBL" id="CAE6251128.1"/>
    </source>
</evidence>
<evidence type="ECO:0000256" key="4">
    <source>
        <dbReference type="ARBA" id="ARBA00022552"/>
    </source>
</evidence>
<comment type="function">
    <text evidence="11">Broad-specificity nucleoside monophosphate (NMP) kinase that catalyzes the reversible transfer of the terminal phosphate group between nucleoside triphosphates and monophosphates. Has also ATPase activity. Involved in the late cytoplasmic maturation steps of the 40S ribosomal particles, specifically 18S rRNA maturation. While NMP activity is not required for ribosome maturation, ATPase activity is. Associates transiently with small ribosomal subunit protein uS11. ATP hydrolysis breaks the interaction with uS11. May temporarily remove uS11 from the ribosome to enable a conformational change of the ribosomal RNA that is needed for the final maturation step of the small ribosomal subunit. Its NMP activity may have a role in nuclear energy homeostasis.</text>
</comment>
<dbReference type="InterPro" id="IPR029069">
    <property type="entry name" value="HotDog_dom_sf"/>
</dbReference>
<feature type="binding site" evidence="11">
    <location>
        <position position="24"/>
    </location>
    <ligand>
        <name>ATP</name>
        <dbReference type="ChEBI" id="CHEBI:30616"/>
    </ligand>
</feature>
<dbReference type="EC" id="2.7.4.3" evidence="11"/>
<dbReference type="AlphaFoldDB" id="A0A8S2B242"/>
<proteinExistence type="inferred from homology"/>
<dbReference type="GO" id="GO:0005524">
    <property type="term" value="F:ATP binding"/>
    <property type="evidence" value="ECO:0007669"/>
    <property type="project" value="UniProtKB-KW"/>
</dbReference>
<feature type="region of interest" description="NMPbind" evidence="11">
    <location>
        <begin position="42"/>
        <end position="65"/>
    </location>
</feature>
<evidence type="ECO:0000256" key="1">
    <source>
        <dbReference type="ARBA" id="ARBA00000582"/>
    </source>
</evidence>